<evidence type="ECO:0000256" key="3">
    <source>
        <dbReference type="ARBA" id="ARBA00022527"/>
    </source>
</evidence>
<comment type="catalytic activity">
    <reaction evidence="8">
        <text>L-threonyl-[protein] + ATP = O-phospho-L-threonyl-[protein] + ADP + H(+)</text>
        <dbReference type="Rhea" id="RHEA:46608"/>
        <dbReference type="Rhea" id="RHEA-COMP:11060"/>
        <dbReference type="Rhea" id="RHEA-COMP:11605"/>
        <dbReference type="ChEBI" id="CHEBI:15378"/>
        <dbReference type="ChEBI" id="CHEBI:30013"/>
        <dbReference type="ChEBI" id="CHEBI:30616"/>
        <dbReference type="ChEBI" id="CHEBI:61977"/>
        <dbReference type="ChEBI" id="CHEBI:456216"/>
        <dbReference type="EC" id="2.7.11.1"/>
    </reaction>
</comment>
<dbReference type="FunFam" id="3.30.200.20:FF:000060">
    <property type="entry name" value="Serine/threonine-protein kinase isoform 1"/>
    <property type="match status" value="1"/>
</dbReference>
<evidence type="ECO:0000313" key="14">
    <source>
        <dbReference type="Proteomes" id="UP001408789"/>
    </source>
</evidence>
<feature type="domain" description="ACT" evidence="12">
    <location>
        <begin position="180"/>
        <end position="260"/>
    </location>
</feature>
<keyword evidence="7" id="KW-0067">ATP-binding</keyword>
<dbReference type="InterPro" id="IPR045865">
    <property type="entry name" value="ACT-like_dom_sf"/>
</dbReference>
<dbReference type="PROSITE" id="PS50011">
    <property type="entry name" value="PROTEIN_KINASE_DOM"/>
    <property type="match status" value="1"/>
</dbReference>
<keyword evidence="5" id="KW-0547">Nucleotide-binding</keyword>
<gene>
    <name evidence="13" type="ORF">SSX86_001662</name>
</gene>
<sequence length="571" mass="64317">MAMEDNESCGSRAAESPKKSRQRLQKLEVYNDVLTRLYDMNHEDTEQPGFEDQLWIHFNRLPPRYALDVNVERAEDVITHKRVLKMAEDPANRPAFEVRLVQVHPTLDENTPHMVNMEFSMKEDAQSPLTCSNRSGLHPPPSFGPAQNLEALALKVDRHHNSHTSNEVNSTSVFARPMHEITFSTIDRPKLLSQLTSLLSEVGLNIQEAHAFSTADGFSLDVFVVDGWPHDETEQLKSAIAKKIMKVEGGNHSSPTISNNVPTPSTLVPSNGHVKIPSDGTDVWEIDAKLLKFENKVASGTFGDLYKGTYCSQEVAIKVLKPERIDADMLREFSQEVFIMRKIRHKNVVQFIGACTEPTKLCIVTEFMARGSIYNFLHKQNGSFKLPLLLKIAIDISKGMSYLHQNNIIHRDLKTANLLMDEHEVVKVADFGVARVQTQSGVMTAETGTYRWMAPEVIEHKPYDHKADVFSFAIVLWELLTGEVPYSYLTPLQAAVGVVQQGLRPTIPKHTHLKLTELLESCWQHDPTLRPNFTDILDKLKHLAKEVGNSGEGHKDKSHSGFFSGFKKGHH</sequence>
<dbReference type="PANTHER" id="PTHR44329:SF151">
    <property type="entry name" value="SERINE_THREONINE-PROTEIN KINASE STY17"/>
    <property type="match status" value="1"/>
</dbReference>
<dbReference type="InterPro" id="IPR002912">
    <property type="entry name" value="ACT_dom"/>
</dbReference>
<dbReference type="Pfam" id="PF07714">
    <property type="entry name" value="PK_Tyr_Ser-Thr"/>
    <property type="match status" value="1"/>
</dbReference>
<dbReference type="PROSITE" id="PS51671">
    <property type="entry name" value="ACT"/>
    <property type="match status" value="1"/>
</dbReference>
<dbReference type="InterPro" id="IPR011009">
    <property type="entry name" value="Kinase-like_dom_sf"/>
</dbReference>
<dbReference type="EC" id="2.7.11.1" evidence="2"/>
<organism evidence="13 14">
    <name type="scientific">Deinandra increscens subsp. villosa</name>
    <dbReference type="NCBI Taxonomy" id="3103831"/>
    <lineage>
        <taxon>Eukaryota</taxon>
        <taxon>Viridiplantae</taxon>
        <taxon>Streptophyta</taxon>
        <taxon>Embryophyta</taxon>
        <taxon>Tracheophyta</taxon>
        <taxon>Spermatophyta</taxon>
        <taxon>Magnoliopsida</taxon>
        <taxon>eudicotyledons</taxon>
        <taxon>Gunneridae</taxon>
        <taxon>Pentapetalae</taxon>
        <taxon>asterids</taxon>
        <taxon>campanulids</taxon>
        <taxon>Asterales</taxon>
        <taxon>Asteraceae</taxon>
        <taxon>Asteroideae</taxon>
        <taxon>Heliantheae alliance</taxon>
        <taxon>Madieae</taxon>
        <taxon>Madiinae</taxon>
        <taxon>Deinandra</taxon>
    </lineage>
</organism>
<evidence type="ECO:0000256" key="6">
    <source>
        <dbReference type="ARBA" id="ARBA00022777"/>
    </source>
</evidence>
<dbReference type="GO" id="GO:0005524">
    <property type="term" value="F:ATP binding"/>
    <property type="evidence" value="ECO:0007669"/>
    <property type="project" value="UniProtKB-KW"/>
</dbReference>
<reference evidence="13 14" key="1">
    <citation type="submission" date="2024-04" db="EMBL/GenBank/DDBJ databases">
        <title>The reference genome of an endangered Asteraceae, Deinandra increscens subsp. villosa, native to the Central Coast of California.</title>
        <authorList>
            <person name="Guilliams M."/>
            <person name="Hasenstab-Lehman K."/>
            <person name="Meyer R."/>
            <person name="Mcevoy S."/>
        </authorList>
    </citation>
    <scope>NUCLEOTIDE SEQUENCE [LARGE SCALE GENOMIC DNA]</scope>
    <source>
        <tissue evidence="13">Leaf</tissue>
    </source>
</reference>
<dbReference type="Proteomes" id="UP001408789">
    <property type="component" value="Unassembled WGS sequence"/>
</dbReference>
<evidence type="ECO:0000256" key="7">
    <source>
        <dbReference type="ARBA" id="ARBA00022840"/>
    </source>
</evidence>
<dbReference type="InterPro" id="IPR051681">
    <property type="entry name" value="Ser/Thr_Kinases-Pseudokinases"/>
</dbReference>
<accession>A0AAP0DVS1</accession>
<dbReference type="InterPro" id="IPR001245">
    <property type="entry name" value="Ser-Thr/Tyr_kinase_cat_dom"/>
</dbReference>
<dbReference type="PANTHER" id="PTHR44329">
    <property type="entry name" value="SERINE/THREONINE-PROTEIN KINASE TNNI3K-RELATED"/>
    <property type="match status" value="1"/>
</dbReference>
<evidence type="ECO:0000259" key="12">
    <source>
        <dbReference type="PROSITE" id="PS51671"/>
    </source>
</evidence>
<dbReference type="Gene3D" id="3.30.200.20">
    <property type="entry name" value="Phosphorylase Kinase, domain 1"/>
    <property type="match status" value="1"/>
</dbReference>
<dbReference type="PRINTS" id="PR00109">
    <property type="entry name" value="TYRKINASE"/>
</dbReference>
<evidence type="ECO:0000313" key="13">
    <source>
        <dbReference type="EMBL" id="KAK9079987.1"/>
    </source>
</evidence>
<dbReference type="InterPro" id="IPR008271">
    <property type="entry name" value="Ser/Thr_kinase_AS"/>
</dbReference>
<dbReference type="CDD" id="cd13999">
    <property type="entry name" value="STKc_MAP3K-like"/>
    <property type="match status" value="1"/>
</dbReference>
<dbReference type="SUPFAM" id="SSF55021">
    <property type="entry name" value="ACT-like"/>
    <property type="match status" value="1"/>
</dbReference>
<feature type="region of interest" description="Disordered" evidence="10">
    <location>
        <begin position="1"/>
        <end position="22"/>
    </location>
</feature>
<keyword evidence="4" id="KW-0808">Transferase</keyword>
<comment type="similarity">
    <text evidence="1">Belongs to the protein kinase superfamily. TKL Ser/Thr protein kinase family. RAF subfamily.</text>
</comment>
<dbReference type="SUPFAM" id="SSF56112">
    <property type="entry name" value="Protein kinase-like (PK-like)"/>
    <property type="match status" value="1"/>
</dbReference>
<evidence type="ECO:0000256" key="10">
    <source>
        <dbReference type="SAM" id="MobiDB-lite"/>
    </source>
</evidence>
<evidence type="ECO:0000256" key="5">
    <source>
        <dbReference type="ARBA" id="ARBA00022741"/>
    </source>
</evidence>
<keyword evidence="3" id="KW-0723">Serine/threonine-protein kinase</keyword>
<dbReference type="InterPro" id="IPR000719">
    <property type="entry name" value="Prot_kinase_dom"/>
</dbReference>
<dbReference type="SMART" id="SM00220">
    <property type="entry name" value="S_TKc"/>
    <property type="match status" value="1"/>
</dbReference>
<proteinExistence type="inferred from homology"/>
<dbReference type="Gene3D" id="1.10.510.10">
    <property type="entry name" value="Transferase(Phosphotransferase) domain 1"/>
    <property type="match status" value="1"/>
</dbReference>
<comment type="caution">
    <text evidence="13">The sequence shown here is derived from an EMBL/GenBank/DDBJ whole genome shotgun (WGS) entry which is preliminary data.</text>
</comment>
<evidence type="ECO:0000256" key="1">
    <source>
        <dbReference type="ARBA" id="ARBA00010507"/>
    </source>
</evidence>
<keyword evidence="14" id="KW-1185">Reference proteome</keyword>
<evidence type="ECO:0000256" key="9">
    <source>
        <dbReference type="ARBA" id="ARBA00048679"/>
    </source>
</evidence>
<comment type="catalytic activity">
    <reaction evidence="9">
        <text>L-seryl-[protein] + ATP = O-phospho-L-seryl-[protein] + ADP + H(+)</text>
        <dbReference type="Rhea" id="RHEA:17989"/>
        <dbReference type="Rhea" id="RHEA-COMP:9863"/>
        <dbReference type="Rhea" id="RHEA-COMP:11604"/>
        <dbReference type="ChEBI" id="CHEBI:15378"/>
        <dbReference type="ChEBI" id="CHEBI:29999"/>
        <dbReference type="ChEBI" id="CHEBI:30616"/>
        <dbReference type="ChEBI" id="CHEBI:83421"/>
        <dbReference type="ChEBI" id="CHEBI:456216"/>
        <dbReference type="EC" id="2.7.11.1"/>
    </reaction>
</comment>
<dbReference type="GO" id="GO:0004674">
    <property type="term" value="F:protein serine/threonine kinase activity"/>
    <property type="evidence" value="ECO:0007669"/>
    <property type="project" value="UniProtKB-KW"/>
</dbReference>
<dbReference type="AlphaFoldDB" id="A0AAP0DVS1"/>
<protein>
    <recommendedName>
        <fullName evidence="2">non-specific serine/threonine protein kinase</fullName>
        <ecNumber evidence="2">2.7.11.1</ecNumber>
    </recommendedName>
</protein>
<evidence type="ECO:0000256" key="2">
    <source>
        <dbReference type="ARBA" id="ARBA00012513"/>
    </source>
</evidence>
<feature type="domain" description="Protein kinase" evidence="11">
    <location>
        <begin position="291"/>
        <end position="545"/>
    </location>
</feature>
<keyword evidence="6" id="KW-0418">Kinase</keyword>
<evidence type="ECO:0000256" key="4">
    <source>
        <dbReference type="ARBA" id="ARBA00022679"/>
    </source>
</evidence>
<evidence type="ECO:0000259" key="11">
    <source>
        <dbReference type="PROSITE" id="PS50011"/>
    </source>
</evidence>
<dbReference type="PROSITE" id="PS00108">
    <property type="entry name" value="PROTEIN_KINASE_ST"/>
    <property type="match status" value="1"/>
</dbReference>
<evidence type="ECO:0000256" key="8">
    <source>
        <dbReference type="ARBA" id="ARBA00047899"/>
    </source>
</evidence>
<dbReference type="EMBL" id="JBCNJP010000003">
    <property type="protein sequence ID" value="KAK9079987.1"/>
    <property type="molecule type" value="Genomic_DNA"/>
</dbReference>
<feature type="region of interest" description="Disordered" evidence="10">
    <location>
        <begin position="548"/>
        <end position="571"/>
    </location>
</feature>
<name>A0AAP0DVS1_9ASTR</name>